<dbReference type="PROSITE" id="PS51202">
    <property type="entry name" value="RCK_C"/>
    <property type="match status" value="1"/>
</dbReference>
<dbReference type="Proteomes" id="UP001500967">
    <property type="component" value="Unassembled WGS sequence"/>
</dbReference>
<reference evidence="2 3" key="1">
    <citation type="journal article" date="2019" name="Int. J. Syst. Evol. Microbiol.">
        <title>The Global Catalogue of Microorganisms (GCM) 10K type strain sequencing project: providing services to taxonomists for standard genome sequencing and annotation.</title>
        <authorList>
            <consortium name="The Broad Institute Genomics Platform"/>
            <consortium name="The Broad Institute Genome Sequencing Center for Infectious Disease"/>
            <person name="Wu L."/>
            <person name="Ma J."/>
        </authorList>
    </citation>
    <scope>NUCLEOTIDE SEQUENCE [LARGE SCALE GENOMIC DNA]</scope>
    <source>
        <strain evidence="2 3">JCM 10425</strain>
    </source>
</reference>
<dbReference type="Pfam" id="PF02080">
    <property type="entry name" value="TrkA_C"/>
    <property type="match status" value="1"/>
</dbReference>
<dbReference type="InterPro" id="IPR036721">
    <property type="entry name" value="RCK_C_sf"/>
</dbReference>
<dbReference type="InterPro" id="IPR058776">
    <property type="entry name" value="KhtT-like_N"/>
</dbReference>
<evidence type="ECO:0000313" key="2">
    <source>
        <dbReference type="EMBL" id="GAA0260222.1"/>
    </source>
</evidence>
<evidence type="ECO:0000259" key="1">
    <source>
        <dbReference type="PROSITE" id="PS51202"/>
    </source>
</evidence>
<gene>
    <name evidence="2" type="ORF">GCM10009539_52070</name>
</gene>
<dbReference type="SUPFAM" id="SSF116726">
    <property type="entry name" value="TrkA C-terminal domain-like"/>
    <property type="match status" value="1"/>
</dbReference>
<dbReference type="InterPro" id="IPR006037">
    <property type="entry name" value="RCK_C"/>
</dbReference>
<keyword evidence="3" id="KW-1185">Reference proteome</keyword>
<dbReference type="EMBL" id="BAAAGX010000020">
    <property type="protein sequence ID" value="GAA0260222.1"/>
    <property type="molecule type" value="Genomic_DNA"/>
</dbReference>
<evidence type="ECO:0000313" key="3">
    <source>
        <dbReference type="Proteomes" id="UP001500967"/>
    </source>
</evidence>
<proteinExistence type="predicted"/>
<organism evidence="2 3">
    <name type="scientific">Cryptosporangium japonicum</name>
    <dbReference type="NCBI Taxonomy" id="80872"/>
    <lineage>
        <taxon>Bacteria</taxon>
        <taxon>Bacillati</taxon>
        <taxon>Actinomycetota</taxon>
        <taxon>Actinomycetes</taxon>
        <taxon>Cryptosporangiales</taxon>
        <taxon>Cryptosporangiaceae</taxon>
        <taxon>Cryptosporangium</taxon>
    </lineage>
</organism>
<name>A0ABN0USQ2_9ACTN</name>
<sequence length="163" mass="17088">MSARVEQRALPGIGVVQDVVTKCGRRIGVLTHRDGHRELVVYDVDDPDAASETVPLTGDEANAIAELLGAPQLVRHLAEMQEQVIGVLTEQLPILKGSAFAGRPLGDTQARTRTGASIVAVLRQGEVIASPGPSFVFEAGDSMVVVGTREGVDGVASILRGDV</sequence>
<dbReference type="InterPro" id="IPR026278">
    <property type="entry name" value="KhtT"/>
</dbReference>
<dbReference type="RefSeq" id="WP_344651537.1">
    <property type="nucleotide sequence ID" value="NZ_BAAAGX010000020.1"/>
</dbReference>
<comment type="caution">
    <text evidence="2">The sequence shown here is derived from an EMBL/GenBank/DDBJ whole genome shotgun (WGS) entry which is preliminary data.</text>
</comment>
<dbReference type="PIRSF" id="PIRSF005028">
    <property type="entry name" value="KhtT"/>
    <property type="match status" value="1"/>
</dbReference>
<accession>A0ABN0USQ2</accession>
<dbReference type="PANTHER" id="PTHR30445:SF8">
    <property type="entry name" value="K(+)_H(+) ANTIPORTER SUBUNIT KHTT"/>
    <property type="match status" value="1"/>
</dbReference>
<dbReference type="Gene3D" id="3.30.70.1450">
    <property type="entry name" value="Regulator of K+ conductance, C-terminal domain"/>
    <property type="match status" value="1"/>
</dbReference>
<feature type="domain" description="RCK C-terminal" evidence="1">
    <location>
        <begin position="75"/>
        <end position="161"/>
    </location>
</feature>
<dbReference type="InterPro" id="IPR050144">
    <property type="entry name" value="AAE_transporter"/>
</dbReference>
<dbReference type="PANTHER" id="PTHR30445">
    <property type="entry name" value="K(+)_H(+) ANTIPORTER SUBUNIT KHTT"/>
    <property type="match status" value="1"/>
</dbReference>
<protein>
    <submittedName>
        <fullName evidence="2">Cation:proton antiporter regulatory subunit</fullName>
    </submittedName>
</protein>
<dbReference type="Pfam" id="PF25991">
    <property type="entry name" value="KhtT_N"/>
    <property type="match status" value="1"/>
</dbReference>